<dbReference type="Gene3D" id="3.40.50.150">
    <property type="entry name" value="Vaccinia Virus protein VP39"/>
    <property type="match status" value="1"/>
</dbReference>
<reference evidence="4 5" key="1">
    <citation type="submission" date="2018-10" db="EMBL/GenBank/DDBJ databases">
        <title>An updated phylogeny of the Alphaproteobacteria reveals that the parasitic Rickettsiales and Holosporales have independent origins.</title>
        <authorList>
            <person name="Munoz-Gomez S.A."/>
            <person name="Hess S."/>
            <person name="Burger G."/>
            <person name="Lang B.F."/>
            <person name="Susko E."/>
            <person name="Slamovits C.H."/>
            <person name="Roger A.J."/>
        </authorList>
    </citation>
    <scope>NUCLEOTIDE SEQUENCE [LARGE SCALE GENOMIC DNA]</scope>
    <source>
        <strain evidence="4">HOLO01</strain>
    </source>
</reference>
<dbReference type="EMBL" id="SCFB01000004">
    <property type="protein sequence ID" value="RZI46387.1"/>
    <property type="molecule type" value="Genomic_DNA"/>
</dbReference>
<dbReference type="InterPro" id="IPR029063">
    <property type="entry name" value="SAM-dependent_MTases_sf"/>
</dbReference>
<name>A0A4V2DZV6_9PROT</name>
<accession>A0A4V2DZV6</accession>
<gene>
    <name evidence="4" type="ORF">EQU50_02005</name>
</gene>
<comment type="caution">
    <text evidence="4">The sequence shown here is derived from an EMBL/GenBank/DDBJ whole genome shotgun (WGS) entry which is preliminary data.</text>
</comment>
<organism evidence="4 5">
    <name type="scientific">Candidatus Finniella inopinata</name>
    <dbReference type="NCBI Taxonomy" id="1696036"/>
    <lineage>
        <taxon>Bacteria</taxon>
        <taxon>Pseudomonadati</taxon>
        <taxon>Pseudomonadota</taxon>
        <taxon>Alphaproteobacteria</taxon>
        <taxon>Holosporales</taxon>
        <taxon>Candidatus Paracaedibacteraceae</taxon>
        <taxon>Candidatus Finniella</taxon>
    </lineage>
</organism>
<keyword evidence="1" id="KW-0489">Methyltransferase</keyword>
<proteinExistence type="predicted"/>
<evidence type="ECO:0000256" key="2">
    <source>
        <dbReference type="ARBA" id="ARBA00022679"/>
    </source>
</evidence>
<evidence type="ECO:0000256" key="3">
    <source>
        <dbReference type="ARBA" id="ARBA00022691"/>
    </source>
</evidence>
<protein>
    <recommendedName>
        <fullName evidence="6">Methyltransferase</fullName>
    </recommendedName>
</protein>
<dbReference type="GO" id="GO:0008171">
    <property type="term" value="F:O-methyltransferase activity"/>
    <property type="evidence" value="ECO:0007669"/>
    <property type="project" value="InterPro"/>
</dbReference>
<dbReference type="OrthoDB" id="9799672at2"/>
<keyword evidence="5" id="KW-1185">Reference proteome</keyword>
<sequence length="55" mass="6242">MHRNILWQGKVAEEDPSDLTLPSVKAFNKIISTHKKIEKCLLPIGDGMLLIRKKS</sequence>
<dbReference type="Proteomes" id="UP000293550">
    <property type="component" value="Unassembled WGS sequence"/>
</dbReference>
<dbReference type="RefSeq" id="WP_130153495.1">
    <property type="nucleotide sequence ID" value="NZ_SCFB01000004.1"/>
</dbReference>
<evidence type="ECO:0000313" key="4">
    <source>
        <dbReference type="EMBL" id="RZI46387.1"/>
    </source>
</evidence>
<keyword evidence="3" id="KW-0949">S-adenosyl-L-methionine</keyword>
<dbReference type="Pfam" id="PF01596">
    <property type="entry name" value="Methyltransf_3"/>
    <property type="match status" value="1"/>
</dbReference>
<dbReference type="InterPro" id="IPR002935">
    <property type="entry name" value="SAM_O-MeTrfase"/>
</dbReference>
<dbReference type="AlphaFoldDB" id="A0A4V2DZV6"/>
<keyword evidence="2" id="KW-0808">Transferase</keyword>
<evidence type="ECO:0000256" key="1">
    <source>
        <dbReference type="ARBA" id="ARBA00022603"/>
    </source>
</evidence>
<dbReference type="GO" id="GO:0032259">
    <property type="term" value="P:methylation"/>
    <property type="evidence" value="ECO:0007669"/>
    <property type="project" value="UniProtKB-KW"/>
</dbReference>
<evidence type="ECO:0000313" key="5">
    <source>
        <dbReference type="Proteomes" id="UP000293550"/>
    </source>
</evidence>
<evidence type="ECO:0008006" key="6">
    <source>
        <dbReference type="Google" id="ProtNLM"/>
    </source>
</evidence>